<dbReference type="SMART" id="SM00776">
    <property type="entry name" value="NPCBM"/>
    <property type="match status" value="1"/>
</dbReference>
<evidence type="ECO:0000313" key="3">
    <source>
        <dbReference type="Proteomes" id="UP001610631"/>
    </source>
</evidence>
<dbReference type="SUPFAM" id="SSF49785">
    <property type="entry name" value="Galactose-binding domain-like"/>
    <property type="match status" value="1"/>
</dbReference>
<dbReference type="InterPro" id="IPR008979">
    <property type="entry name" value="Galactose-bd-like_sf"/>
</dbReference>
<feature type="domain" description="Glycosyl hydrolase family 98 putative carbohydrate-binding module" evidence="1">
    <location>
        <begin position="2"/>
        <end position="128"/>
    </location>
</feature>
<name>A0ABW7PIN4_9ACTN</name>
<evidence type="ECO:0000259" key="1">
    <source>
        <dbReference type="SMART" id="SM00776"/>
    </source>
</evidence>
<dbReference type="EMBL" id="JBBDHD010000063">
    <property type="protein sequence ID" value="MFH7597856.1"/>
    <property type="molecule type" value="Genomic_DNA"/>
</dbReference>
<dbReference type="InterPro" id="IPR038637">
    <property type="entry name" value="NPCBM_sf"/>
</dbReference>
<organism evidence="2 3">
    <name type="scientific">Streptomyces racemochromogenes</name>
    <dbReference type="NCBI Taxonomy" id="67353"/>
    <lineage>
        <taxon>Bacteria</taxon>
        <taxon>Bacillati</taxon>
        <taxon>Actinomycetota</taxon>
        <taxon>Actinomycetes</taxon>
        <taxon>Kitasatosporales</taxon>
        <taxon>Streptomycetaceae</taxon>
        <taxon>Streptomyces</taxon>
    </lineage>
</organism>
<evidence type="ECO:0000313" key="2">
    <source>
        <dbReference type="EMBL" id="MFH7597856.1"/>
    </source>
</evidence>
<keyword evidence="3" id="KW-1185">Reference proteome</keyword>
<reference evidence="2 3" key="1">
    <citation type="submission" date="2024-03" db="EMBL/GenBank/DDBJ databases">
        <title>Whole genome sequencing of Streptomyces racemochromogenes, to identify antimicrobial biosynthetic gene clusters.</title>
        <authorList>
            <person name="Suryawanshi P."/>
            <person name="Krishnaraj P.U."/>
            <person name="Arun Y.P."/>
            <person name="Suryawanshi M.P."/>
            <person name="Rakshit O."/>
        </authorList>
    </citation>
    <scope>NUCLEOTIDE SEQUENCE [LARGE SCALE GENOMIC DNA]</scope>
    <source>
        <strain evidence="2 3">AUDT626</strain>
    </source>
</reference>
<dbReference type="InterPro" id="IPR013222">
    <property type="entry name" value="Glyco_hyd_98_carb-bd"/>
</dbReference>
<comment type="caution">
    <text evidence="2">The sequence shown here is derived from an EMBL/GenBank/DDBJ whole genome shotgun (WGS) entry which is preliminary data.</text>
</comment>
<accession>A0ABW7PIN4</accession>
<gene>
    <name evidence="2" type="ORF">WDV06_22505</name>
</gene>
<protein>
    <submittedName>
        <fullName evidence="2">NPCBM/NEW2 domain-containing protein</fullName>
    </submittedName>
</protein>
<dbReference type="Proteomes" id="UP001610631">
    <property type="component" value="Unassembled WGS sequence"/>
</dbReference>
<sequence>MELDASNGRNAAGDGPPIAFGGTTYPKGLGVHAPSDVAYHLGGRAVRFTSLVGIDDFSAKQSAVGATRAKVYGDDRLLLTTPTLTAATGPVRVDLDVRGVHVLRLVVEDANNRTSFDHTTWALARVTVS</sequence>
<dbReference type="Gene3D" id="2.60.120.1060">
    <property type="entry name" value="NPCBM/NEW2 domain"/>
    <property type="match status" value="1"/>
</dbReference>
<dbReference type="Pfam" id="PF08305">
    <property type="entry name" value="NPCBM"/>
    <property type="match status" value="1"/>
</dbReference>
<proteinExistence type="predicted"/>
<dbReference type="RefSeq" id="WP_395511589.1">
    <property type="nucleotide sequence ID" value="NZ_JBBDHD010000063.1"/>
</dbReference>